<dbReference type="GO" id="GO:0003676">
    <property type="term" value="F:nucleic acid binding"/>
    <property type="evidence" value="ECO:0007669"/>
    <property type="project" value="InterPro"/>
</dbReference>
<name>A0A133VPP3_9EURY</name>
<accession>A0A133VPP3</accession>
<dbReference type="EMBL" id="LHYJ01000015">
    <property type="protein sequence ID" value="KXB08424.1"/>
    <property type="molecule type" value="Genomic_DNA"/>
</dbReference>
<organism evidence="1 2">
    <name type="scientific">candidate division MSBL1 archaeon SCGC-AAA382N08</name>
    <dbReference type="NCBI Taxonomy" id="1698285"/>
    <lineage>
        <taxon>Archaea</taxon>
        <taxon>Methanobacteriati</taxon>
        <taxon>Methanobacteriota</taxon>
        <taxon>candidate division MSBL1</taxon>
    </lineage>
</organism>
<gene>
    <name evidence="1" type="ORF">AKJ56_01335</name>
</gene>
<evidence type="ECO:0000313" key="2">
    <source>
        <dbReference type="Proteomes" id="UP000070175"/>
    </source>
</evidence>
<protein>
    <submittedName>
        <fullName evidence="1">Uncharacterized protein</fullName>
    </submittedName>
</protein>
<dbReference type="InterPro" id="IPR036882">
    <property type="entry name" value="Alba-like_dom_sf"/>
</dbReference>
<dbReference type="Proteomes" id="UP000070175">
    <property type="component" value="Unassembled WGS sequence"/>
</dbReference>
<evidence type="ECO:0000313" key="1">
    <source>
        <dbReference type="EMBL" id="KXB08424.1"/>
    </source>
</evidence>
<keyword evidence="2" id="KW-1185">Reference proteome</keyword>
<sequence length="92" mass="10209">MRKGGKIMEKEDRVVRIGSKPKEKYLQAVFYQLDHTEECIIRGLGSRQGKTLELRLDVEDIDGVEADEVKSIKVNGTPGIEVHLKRGGSGDG</sequence>
<comment type="caution">
    <text evidence="1">The sequence shown here is derived from an EMBL/GenBank/DDBJ whole genome shotgun (WGS) entry which is preliminary data.</text>
</comment>
<dbReference type="SUPFAM" id="SSF82704">
    <property type="entry name" value="AlbA-like"/>
    <property type="match status" value="1"/>
</dbReference>
<proteinExistence type="predicted"/>
<dbReference type="AlphaFoldDB" id="A0A133VPP3"/>
<reference evidence="1 2" key="1">
    <citation type="journal article" date="2016" name="Sci. Rep.">
        <title>Metabolic traits of an uncultured archaeal lineage -MSBL1- from brine pools of the Red Sea.</title>
        <authorList>
            <person name="Mwirichia R."/>
            <person name="Alam I."/>
            <person name="Rashid M."/>
            <person name="Vinu M."/>
            <person name="Ba-Alawi W."/>
            <person name="Anthony Kamau A."/>
            <person name="Kamanda Ngugi D."/>
            <person name="Goker M."/>
            <person name="Klenk H.P."/>
            <person name="Bajic V."/>
            <person name="Stingl U."/>
        </authorList>
    </citation>
    <scope>NUCLEOTIDE SEQUENCE [LARGE SCALE GENOMIC DNA]</scope>
    <source>
        <strain evidence="1">SCGC-AAA382N08</strain>
    </source>
</reference>